<dbReference type="AlphaFoldDB" id="A0A2Z4G868"/>
<dbReference type="KEGG" id="als:DJ013_03970"/>
<keyword evidence="2" id="KW-1185">Reference proteome</keyword>
<protein>
    <submittedName>
        <fullName evidence="1">Uncharacterized protein</fullName>
    </submittedName>
</protein>
<proteinExistence type="predicted"/>
<sequence>MPKSNFRTLSFFFLCFSSFYFCQGQDSLRTLKSERYYYKGKVFKANYFNKKGYYTISWENDIGVFHLGNNYLTTYSFDSLKNSSITTRYNARIKNERTITFLRKEGKPDGTIIYYHKDSTTDKTYHEHYRFELAKKGKTKYPIEEIPSIGITPTFDKIQISPSRVLLDSTKTTVKYQYDYVDGTQEIQNIALDTSGNIINRYSEHEYKNGMTTFEYGISGNTGFMAIQSTSTRKRLIGEVEYRFVLNDNNQKIKEDTYLTNRISGKKRLLESIEFEYFGNKLERQTLKRGKKKYLVEIVKTYW</sequence>
<organism evidence="1 2">
    <name type="scientific">Arcticibacterium luteifluviistationis</name>
    <dbReference type="NCBI Taxonomy" id="1784714"/>
    <lineage>
        <taxon>Bacteria</taxon>
        <taxon>Pseudomonadati</taxon>
        <taxon>Bacteroidota</taxon>
        <taxon>Cytophagia</taxon>
        <taxon>Cytophagales</taxon>
        <taxon>Leadbetterellaceae</taxon>
        <taxon>Arcticibacterium</taxon>
    </lineage>
</organism>
<accession>A0A2Z4G868</accession>
<dbReference type="Proteomes" id="UP000249873">
    <property type="component" value="Chromosome"/>
</dbReference>
<gene>
    <name evidence="1" type="ORF">DJ013_03970</name>
</gene>
<evidence type="ECO:0000313" key="1">
    <source>
        <dbReference type="EMBL" id="AWV97372.1"/>
    </source>
</evidence>
<evidence type="ECO:0000313" key="2">
    <source>
        <dbReference type="Proteomes" id="UP000249873"/>
    </source>
</evidence>
<dbReference type="EMBL" id="CP029480">
    <property type="protein sequence ID" value="AWV97372.1"/>
    <property type="molecule type" value="Genomic_DNA"/>
</dbReference>
<dbReference type="RefSeq" id="WP_111370474.1">
    <property type="nucleotide sequence ID" value="NZ_CP029480.1"/>
</dbReference>
<reference evidence="1 2" key="1">
    <citation type="submission" date="2018-05" db="EMBL/GenBank/DDBJ databases">
        <title>Complete genome sequence of Arcticibacterium luteifluviistationis SM1504T, a cytophagaceae bacterium isolated from Arctic surface seawater.</title>
        <authorList>
            <person name="Li Y."/>
            <person name="Qin Q.-L."/>
        </authorList>
    </citation>
    <scope>NUCLEOTIDE SEQUENCE [LARGE SCALE GENOMIC DNA]</scope>
    <source>
        <strain evidence="1 2">SM1504</strain>
    </source>
</reference>
<name>A0A2Z4G868_9BACT</name>